<dbReference type="PANTHER" id="PTHR43765">
    <property type="entry name" value="2-DEHYDROPANTOATE 2-REDUCTASE-RELATED"/>
    <property type="match status" value="1"/>
</dbReference>
<dbReference type="GO" id="GO:0015940">
    <property type="term" value="P:pantothenate biosynthetic process"/>
    <property type="evidence" value="ECO:0007669"/>
    <property type="project" value="UniProtKB-UniPathway"/>
</dbReference>
<feature type="domain" description="Ketopantoate reductase C-terminal" evidence="13">
    <location>
        <begin position="175"/>
        <end position="290"/>
    </location>
</feature>
<comment type="catalytic activity">
    <reaction evidence="10 11">
        <text>(R)-pantoate + NADP(+) = 2-dehydropantoate + NADPH + H(+)</text>
        <dbReference type="Rhea" id="RHEA:16233"/>
        <dbReference type="ChEBI" id="CHEBI:11561"/>
        <dbReference type="ChEBI" id="CHEBI:15378"/>
        <dbReference type="ChEBI" id="CHEBI:15980"/>
        <dbReference type="ChEBI" id="CHEBI:57783"/>
        <dbReference type="ChEBI" id="CHEBI:58349"/>
        <dbReference type="EC" id="1.1.1.169"/>
    </reaction>
</comment>
<evidence type="ECO:0000259" key="13">
    <source>
        <dbReference type="Pfam" id="PF08546"/>
    </source>
</evidence>
<comment type="caution">
    <text evidence="14">The sequence shown here is derived from an EMBL/GenBank/DDBJ whole genome shotgun (WGS) entry which is preliminary data.</text>
</comment>
<evidence type="ECO:0000256" key="5">
    <source>
        <dbReference type="ARBA" id="ARBA00019465"/>
    </source>
</evidence>
<dbReference type="InterPro" id="IPR036291">
    <property type="entry name" value="NAD(P)-bd_dom_sf"/>
</dbReference>
<dbReference type="RefSeq" id="WP_148954427.1">
    <property type="nucleotide sequence ID" value="NZ_VTEG01000011.1"/>
</dbReference>
<comment type="pathway">
    <text evidence="2 11">Cofactor biosynthesis; (R)-pantothenate biosynthesis; (R)-pantoate from 3-methyl-2-oxobutanoate: step 2/2.</text>
</comment>
<dbReference type="Pfam" id="PF02558">
    <property type="entry name" value="ApbA"/>
    <property type="match status" value="1"/>
</dbReference>
<proteinExistence type="inferred from homology"/>
<dbReference type="Gene3D" id="3.40.50.720">
    <property type="entry name" value="NAD(P)-binding Rossmann-like Domain"/>
    <property type="match status" value="1"/>
</dbReference>
<dbReference type="GO" id="GO:0008677">
    <property type="term" value="F:2-dehydropantoate 2-reductase activity"/>
    <property type="evidence" value="ECO:0007669"/>
    <property type="project" value="UniProtKB-EC"/>
</dbReference>
<evidence type="ECO:0000256" key="11">
    <source>
        <dbReference type="RuleBase" id="RU362068"/>
    </source>
</evidence>
<dbReference type="InterPro" id="IPR013752">
    <property type="entry name" value="KPA_reductase"/>
</dbReference>
<keyword evidence="6 11" id="KW-0566">Pantothenate biosynthesis</keyword>
<dbReference type="Pfam" id="PF08546">
    <property type="entry name" value="ApbA_C"/>
    <property type="match status" value="1"/>
</dbReference>
<evidence type="ECO:0000313" key="14">
    <source>
        <dbReference type="EMBL" id="TYR98456.1"/>
    </source>
</evidence>
<evidence type="ECO:0000256" key="9">
    <source>
        <dbReference type="ARBA" id="ARBA00032024"/>
    </source>
</evidence>
<accession>A0A5D4M9Y5</accession>
<evidence type="ECO:0000259" key="12">
    <source>
        <dbReference type="Pfam" id="PF02558"/>
    </source>
</evidence>
<feature type="domain" description="Ketopantoate reductase N-terminal" evidence="12">
    <location>
        <begin position="3"/>
        <end position="145"/>
    </location>
</feature>
<dbReference type="InterPro" id="IPR008927">
    <property type="entry name" value="6-PGluconate_DH-like_C_sf"/>
</dbReference>
<dbReference type="PANTHER" id="PTHR43765:SF2">
    <property type="entry name" value="2-DEHYDROPANTOATE 2-REDUCTASE"/>
    <property type="match status" value="1"/>
</dbReference>
<evidence type="ECO:0000256" key="3">
    <source>
        <dbReference type="ARBA" id="ARBA00007870"/>
    </source>
</evidence>
<dbReference type="GO" id="GO:0005737">
    <property type="term" value="C:cytoplasm"/>
    <property type="evidence" value="ECO:0007669"/>
    <property type="project" value="TreeGrafter"/>
</dbReference>
<comment type="function">
    <text evidence="1 11">Catalyzes the NADPH-dependent reduction of ketopantoate into pantoic acid.</text>
</comment>
<evidence type="ECO:0000256" key="2">
    <source>
        <dbReference type="ARBA" id="ARBA00004994"/>
    </source>
</evidence>
<comment type="similarity">
    <text evidence="3 11">Belongs to the ketopantoate reductase family.</text>
</comment>
<dbReference type="UniPathway" id="UPA00028">
    <property type="reaction ID" value="UER00004"/>
</dbReference>
<dbReference type="SUPFAM" id="SSF48179">
    <property type="entry name" value="6-phosphogluconate dehydrogenase C-terminal domain-like"/>
    <property type="match status" value="1"/>
</dbReference>
<evidence type="ECO:0000256" key="10">
    <source>
        <dbReference type="ARBA" id="ARBA00048793"/>
    </source>
</evidence>
<organism evidence="14 15">
    <name type="scientific">Rossellomorea vietnamensis</name>
    <dbReference type="NCBI Taxonomy" id="218284"/>
    <lineage>
        <taxon>Bacteria</taxon>
        <taxon>Bacillati</taxon>
        <taxon>Bacillota</taxon>
        <taxon>Bacilli</taxon>
        <taxon>Bacillales</taxon>
        <taxon>Bacillaceae</taxon>
        <taxon>Rossellomorea</taxon>
    </lineage>
</organism>
<dbReference type="Proteomes" id="UP000325182">
    <property type="component" value="Unassembled WGS sequence"/>
</dbReference>
<dbReference type="InterPro" id="IPR013328">
    <property type="entry name" value="6PGD_dom2"/>
</dbReference>
<dbReference type="InterPro" id="IPR013332">
    <property type="entry name" value="KPR_N"/>
</dbReference>
<protein>
    <recommendedName>
        <fullName evidence="5 11">2-dehydropantoate 2-reductase</fullName>
        <ecNumber evidence="4 11">1.1.1.169</ecNumber>
    </recommendedName>
    <alternativeName>
        <fullName evidence="9 11">Ketopantoate reductase</fullName>
    </alternativeName>
</protein>
<keyword evidence="7 11" id="KW-0521">NADP</keyword>
<evidence type="ECO:0000256" key="8">
    <source>
        <dbReference type="ARBA" id="ARBA00023002"/>
    </source>
</evidence>
<evidence type="ECO:0000313" key="15">
    <source>
        <dbReference type="Proteomes" id="UP000325182"/>
    </source>
</evidence>
<dbReference type="InterPro" id="IPR050838">
    <property type="entry name" value="Ketopantoate_reductase"/>
</dbReference>
<dbReference type="NCBIfam" id="TIGR00745">
    <property type="entry name" value="apbA_panE"/>
    <property type="match status" value="1"/>
</dbReference>
<reference evidence="14 15" key="1">
    <citation type="submission" date="2019-08" db="EMBL/GenBank/DDBJ databases">
        <title>Bacillus genomes from the desert of Cuatro Cienegas, Coahuila.</title>
        <authorList>
            <person name="Olmedo-Alvarez G."/>
        </authorList>
    </citation>
    <scope>NUCLEOTIDE SEQUENCE [LARGE SCALE GENOMIC DNA]</scope>
    <source>
        <strain evidence="14 15">CH128b_4D</strain>
    </source>
</reference>
<dbReference type="EC" id="1.1.1.169" evidence="4 11"/>
<dbReference type="Gene3D" id="1.10.1040.10">
    <property type="entry name" value="N-(1-d-carboxylethyl)-l-norvaline Dehydrogenase, domain 2"/>
    <property type="match status" value="1"/>
</dbReference>
<name>A0A5D4M9Y5_9BACI</name>
<dbReference type="EMBL" id="VTEG01000011">
    <property type="protein sequence ID" value="TYR98456.1"/>
    <property type="molecule type" value="Genomic_DNA"/>
</dbReference>
<dbReference type="AlphaFoldDB" id="A0A5D4M9Y5"/>
<evidence type="ECO:0000256" key="1">
    <source>
        <dbReference type="ARBA" id="ARBA00002919"/>
    </source>
</evidence>
<dbReference type="GO" id="GO:0050661">
    <property type="term" value="F:NADP binding"/>
    <property type="evidence" value="ECO:0007669"/>
    <property type="project" value="TreeGrafter"/>
</dbReference>
<dbReference type="NCBIfam" id="NF005093">
    <property type="entry name" value="PRK06522.2-4"/>
    <property type="match status" value="1"/>
</dbReference>
<gene>
    <name evidence="14" type="ORF">FZC84_14885</name>
</gene>
<evidence type="ECO:0000256" key="6">
    <source>
        <dbReference type="ARBA" id="ARBA00022655"/>
    </source>
</evidence>
<dbReference type="InterPro" id="IPR003710">
    <property type="entry name" value="ApbA"/>
</dbReference>
<sequence>MKVGVIGGGSIGLLFAAYLGKIFEVTLYVKRQEQEDTLNQKGITLREGGTSTSTHIKASNELEDLGVQDLIIIAVKQYHLEDLYEALTNIPPGIPLLFLQNGIGHLKILEVLPHEHIYVGTVEHGSLKESDHVVAHKGKGKTNTAVYRGNIDLLKELSRNSRDFPLEVQQDYEVMLLEKLAVNAVINPLTAVLGVKNGRLFEIAEYEALAKEVFNEIILLYPKLKGVLGFEEIKAIAYRTRENTSSMLADIKAKRRTEVEAILGAVIEEADHSRTPLSVIPVLYQMVKGMDHDRRKE</sequence>
<keyword evidence="8 11" id="KW-0560">Oxidoreductase</keyword>
<dbReference type="SUPFAM" id="SSF51735">
    <property type="entry name" value="NAD(P)-binding Rossmann-fold domains"/>
    <property type="match status" value="1"/>
</dbReference>
<evidence type="ECO:0000256" key="7">
    <source>
        <dbReference type="ARBA" id="ARBA00022857"/>
    </source>
</evidence>
<evidence type="ECO:0000256" key="4">
    <source>
        <dbReference type="ARBA" id="ARBA00013014"/>
    </source>
</evidence>